<organism evidence="1 2">
    <name type="scientific">Streblomastix strix</name>
    <dbReference type="NCBI Taxonomy" id="222440"/>
    <lineage>
        <taxon>Eukaryota</taxon>
        <taxon>Metamonada</taxon>
        <taxon>Preaxostyla</taxon>
        <taxon>Oxymonadida</taxon>
        <taxon>Streblomastigidae</taxon>
        <taxon>Streblomastix</taxon>
    </lineage>
</organism>
<sequence>MKRKSNRIIEEAEMRQIRFTYIPVSSFGVEWNPVSLEVKGVIRAGQPSAQQDRLQLNGSDSQRTLVSVLESEQHHRRDDGVKGETQIQYNNELVQASDPKFYEETQEEQEEREPDIIEYYIGI</sequence>
<dbReference type="OrthoDB" id="275495at2759"/>
<comment type="caution">
    <text evidence="1">The sequence shown here is derived from an EMBL/GenBank/DDBJ whole genome shotgun (WGS) entry which is preliminary data.</text>
</comment>
<evidence type="ECO:0000313" key="1">
    <source>
        <dbReference type="EMBL" id="KAA6373033.1"/>
    </source>
</evidence>
<reference evidence="1 2" key="1">
    <citation type="submission" date="2019-03" db="EMBL/GenBank/DDBJ databases">
        <title>Single cell metagenomics reveals metabolic interactions within the superorganism composed of flagellate Streblomastix strix and complex community of Bacteroidetes bacteria on its surface.</title>
        <authorList>
            <person name="Treitli S.C."/>
            <person name="Kolisko M."/>
            <person name="Husnik F."/>
            <person name="Keeling P."/>
            <person name="Hampl V."/>
        </authorList>
    </citation>
    <scope>NUCLEOTIDE SEQUENCE [LARGE SCALE GENOMIC DNA]</scope>
    <source>
        <strain evidence="1">ST1C</strain>
    </source>
</reference>
<proteinExistence type="predicted"/>
<name>A0A5J4URQ2_9EUKA</name>
<dbReference type="AlphaFoldDB" id="A0A5J4URQ2"/>
<evidence type="ECO:0000313" key="2">
    <source>
        <dbReference type="Proteomes" id="UP000324800"/>
    </source>
</evidence>
<accession>A0A5J4URQ2</accession>
<gene>
    <name evidence="1" type="ORF">EZS28_031439</name>
</gene>
<dbReference type="Proteomes" id="UP000324800">
    <property type="component" value="Unassembled WGS sequence"/>
</dbReference>
<protein>
    <submittedName>
        <fullName evidence="1">Uncharacterized protein</fullName>
    </submittedName>
</protein>
<dbReference type="EMBL" id="SNRW01013070">
    <property type="protein sequence ID" value="KAA6373033.1"/>
    <property type="molecule type" value="Genomic_DNA"/>
</dbReference>